<reference evidence="1 2" key="1">
    <citation type="submission" date="2018-04" db="EMBL/GenBank/DDBJ databases">
        <authorList>
            <person name="Hagen T."/>
        </authorList>
    </citation>
    <scope>NUCLEOTIDE SEQUENCE [LARGE SCALE GENOMIC DNA]</scope>
    <source>
        <strain evidence="1 2">TPD7009</strain>
    </source>
</reference>
<gene>
    <name evidence="1" type="ORF">DC430_02155</name>
</gene>
<dbReference type="AlphaFoldDB" id="A0AA92HAU3"/>
<dbReference type="EMBL" id="QDFR01000001">
    <property type="protein sequence ID" value="PVE56603.1"/>
    <property type="molecule type" value="Genomic_DNA"/>
</dbReference>
<evidence type="ECO:0000313" key="2">
    <source>
        <dbReference type="Proteomes" id="UP000244335"/>
    </source>
</evidence>
<protein>
    <submittedName>
        <fullName evidence="1">Uncharacterized protein</fullName>
    </submittedName>
</protein>
<comment type="caution">
    <text evidence="1">The sequence shown here is derived from an EMBL/GenBank/DDBJ whole genome shotgun (WGS) entry which is preliminary data.</text>
</comment>
<name>A0AA92HAU3_RHIRH</name>
<accession>A0AA92HAU3</accession>
<evidence type="ECO:0000313" key="1">
    <source>
        <dbReference type="EMBL" id="PVE56603.1"/>
    </source>
</evidence>
<dbReference type="RefSeq" id="WP_113226279.1">
    <property type="nucleotide sequence ID" value="NZ_QDFR01000001.1"/>
</dbReference>
<sequence>MDDLVYDPIGLELIAEMTPASFREWNIQMLGGRLEGLPQSVIDGVNDPEAQLAPLLAKMLPGDQLWRCRKWREPLIGHEGIALVRQMRPIIYIRIWNY</sequence>
<organism evidence="1 2">
    <name type="scientific">Rhizobium rhizogenes</name>
    <name type="common">Agrobacterium rhizogenes</name>
    <dbReference type="NCBI Taxonomy" id="359"/>
    <lineage>
        <taxon>Bacteria</taxon>
        <taxon>Pseudomonadati</taxon>
        <taxon>Pseudomonadota</taxon>
        <taxon>Alphaproteobacteria</taxon>
        <taxon>Hyphomicrobiales</taxon>
        <taxon>Rhizobiaceae</taxon>
        <taxon>Rhizobium/Agrobacterium group</taxon>
        <taxon>Rhizobium</taxon>
    </lineage>
</organism>
<proteinExistence type="predicted"/>
<dbReference type="Proteomes" id="UP000244335">
    <property type="component" value="Unassembled WGS sequence"/>
</dbReference>